<dbReference type="GO" id="GO:0004402">
    <property type="term" value="F:histone acetyltransferase activity"/>
    <property type="evidence" value="ECO:0000318"/>
    <property type="project" value="GO_Central"/>
</dbReference>
<name>A0A022QSV4_ERYGU</name>
<dbReference type="GO" id="GO:0006357">
    <property type="term" value="P:regulation of transcription by RNA polymerase II"/>
    <property type="evidence" value="ECO:0000318"/>
    <property type="project" value="GO_Central"/>
</dbReference>
<evidence type="ECO:0000313" key="2">
    <source>
        <dbReference type="Proteomes" id="UP000030748"/>
    </source>
</evidence>
<dbReference type="GO" id="GO:0000785">
    <property type="term" value="C:chromatin"/>
    <property type="evidence" value="ECO:0000318"/>
    <property type="project" value="GO_Central"/>
</dbReference>
<dbReference type="EMBL" id="KI631062">
    <property type="protein sequence ID" value="EYU30388.1"/>
    <property type="molecule type" value="Genomic_DNA"/>
</dbReference>
<gene>
    <name evidence="1" type="ORF">MIMGU_mgv1a020259mg</name>
</gene>
<dbReference type="GO" id="GO:0005634">
    <property type="term" value="C:nucleus"/>
    <property type="evidence" value="ECO:0000318"/>
    <property type="project" value="GO_Central"/>
</dbReference>
<dbReference type="InterPro" id="IPR053114">
    <property type="entry name" value="ATXR5/ATXR6"/>
</dbReference>
<dbReference type="PANTHER" id="PTHR48458:SF1">
    <property type="entry name" value="SET DOMAIN-CONTAINING PROTEIN"/>
    <property type="match status" value="1"/>
</dbReference>
<proteinExistence type="predicted"/>
<accession>A0A022QSV4</accession>
<sequence length="208" mass="24117">ALICFEYIFNRWYRLISDTKKRRRRTSTIEFRKKRRRLLTHIPSQDPARRLAQMRSLAMAMTSKNLEYSNELTYSPVMAPRSANRSSYEYGGMLQRLVACRYPVEADGPIKDMTLIAEYAGGVDGIRNREEDDCDSMMTFLSSAEPSKSLVACAYRIGNISRFISGINNHTTLKKHKIKCVRYNIYKECVVLLVANRDIAKGERLYYD</sequence>
<evidence type="ECO:0008006" key="3">
    <source>
        <dbReference type="Google" id="ProtNLM"/>
    </source>
</evidence>
<feature type="non-terminal residue" evidence="1">
    <location>
        <position position="1"/>
    </location>
</feature>
<dbReference type="GO" id="GO:0003682">
    <property type="term" value="F:chromatin binding"/>
    <property type="evidence" value="ECO:0000318"/>
    <property type="project" value="GO_Central"/>
</dbReference>
<reference evidence="1 2" key="1">
    <citation type="journal article" date="2013" name="Proc. Natl. Acad. Sci. U.S.A.">
        <title>Fine-scale variation in meiotic recombination in Mimulus inferred from population shotgun sequencing.</title>
        <authorList>
            <person name="Hellsten U."/>
            <person name="Wright K.M."/>
            <person name="Jenkins J."/>
            <person name="Shu S."/>
            <person name="Yuan Y."/>
            <person name="Wessler S.R."/>
            <person name="Schmutz J."/>
            <person name="Willis J.H."/>
            <person name="Rokhsar D.S."/>
        </authorList>
    </citation>
    <scope>NUCLEOTIDE SEQUENCE [LARGE SCALE GENOMIC DNA]</scope>
    <source>
        <strain evidence="2">cv. DUN x IM62</strain>
    </source>
</reference>
<dbReference type="InterPro" id="IPR046341">
    <property type="entry name" value="SET_dom_sf"/>
</dbReference>
<keyword evidence="2" id="KW-1185">Reference proteome</keyword>
<dbReference type="STRING" id="4155.A0A022QSV4"/>
<dbReference type="SUPFAM" id="SSF82199">
    <property type="entry name" value="SET domain"/>
    <property type="match status" value="1"/>
</dbReference>
<organism evidence="1 2">
    <name type="scientific">Erythranthe guttata</name>
    <name type="common">Yellow monkey flower</name>
    <name type="synonym">Mimulus guttatus</name>
    <dbReference type="NCBI Taxonomy" id="4155"/>
    <lineage>
        <taxon>Eukaryota</taxon>
        <taxon>Viridiplantae</taxon>
        <taxon>Streptophyta</taxon>
        <taxon>Embryophyta</taxon>
        <taxon>Tracheophyta</taxon>
        <taxon>Spermatophyta</taxon>
        <taxon>Magnoliopsida</taxon>
        <taxon>eudicotyledons</taxon>
        <taxon>Gunneridae</taxon>
        <taxon>Pentapetalae</taxon>
        <taxon>asterids</taxon>
        <taxon>lamiids</taxon>
        <taxon>Lamiales</taxon>
        <taxon>Phrymaceae</taxon>
        <taxon>Erythranthe</taxon>
    </lineage>
</organism>
<evidence type="ECO:0000313" key="1">
    <source>
        <dbReference type="EMBL" id="EYU30388.1"/>
    </source>
</evidence>
<dbReference type="AlphaFoldDB" id="A0A022QSV4"/>
<protein>
    <recommendedName>
        <fullName evidence="3">SET domain-containing protein</fullName>
    </recommendedName>
</protein>
<dbReference type="GO" id="GO:0003712">
    <property type="term" value="F:transcription coregulator activity"/>
    <property type="evidence" value="ECO:0000318"/>
    <property type="project" value="GO_Central"/>
</dbReference>
<dbReference type="Gene3D" id="2.170.270.10">
    <property type="entry name" value="SET domain"/>
    <property type="match status" value="1"/>
</dbReference>
<dbReference type="PANTHER" id="PTHR48458">
    <property type="entry name" value="SET DOMAIN-CONTAINING PROTEIN"/>
    <property type="match status" value="1"/>
</dbReference>
<dbReference type="Proteomes" id="UP000030748">
    <property type="component" value="Unassembled WGS sequence"/>
</dbReference>